<dbReference type="Pfam" id="PF26314">
    <property type="entry name" value="MptA_B_family"/>
    <property type="match status" value="1"/>
</dbReference>
<evidence type="ECO:0000256" key="3">
    <source>
        <dbReference type="ARBA" id="ARBA00022679"/>
    </source>
</evidence>
<feature type="transmembrane region" description="Helical" evidence="9">
    <location>
        <begin position="53"/>
        <end position="73"/>
    </location>
</feature>
<evidence type="ECO:0000256" key="4">
    <source>
        <dbReference type="ARBA" id="ARBA00022692"/>
    </source>
</evidence>
<feature type="transmembrane region" description="Helical" evidence="9">
    <location>
        <begin position="125"/>
        <end position="147"/>
    </location>
</feature>
<evidence type="ECO:0000256" key="6">
    <source>
        <dbReference type="ARBA" id="ARBA00023136"/>
    </source>
</evidence>
<dbReference type="Proteomes" id="UP001494902">
    <property type="component" value="Unassembled WGS sequence"/>
</dbReference>
<dbReference type="NCBIfam" id="NF038066">
    <property type="entry name" value="MptB"/>
    <property type="match status" value="1"/>
</dbReference>
<keyword evidence="6 9" id="KW-0472">Membrane</keyword>
<dbReference type="GO" id="GO:0016757">
    <property type="term" value="F:glycosyltransferase activity"/>
    <property type="evidence" value="ECO:0007669"/>
    <property type="project" value="UniProtKB-KW"/>
</dbReference>
<dbReference type="InterPro" id="IPR049829">
    <property type="entry name" value="MptA/B-like"/>
</dbReference>
<keyword evidence="4 9" id="KW-0812">Transmembrane</keyword>
<feature type="transmembrane region" description="Helical" evidence="9">
    <location>
        <begin position="430"/>
        <end position="450"/>
    </location>
</feature>
<feature type="region of interest" description="Disordered" evidence="8">
    <location>
        <begin position="523"/>
        <end position="565"/>
    </location>
</feature>
<feature type="transmembrane region" description="Helical" evidence="9">
    <location>
        <begin position="93"/>
        <end position="113"/>
    </location>
</feature>
<organism evidence="10 11">
    <name type="scientific">Pseudonocardia nematodicida</name>
    <dbReference type="NCBI Taxonomy" id="1206997"/>
    <lineage>
        <taxon>Bacteria</taxon>
        <taxon>Bacillati</taxon>
        <taxon>Actinomycetota</taxon>
        <taxon>Actinomycetes</taxon>
        <taxon>Pseudonocardiales</taxon>
        <taxon>Pseudonocardiaceae</taxon>
        <taxon>Pseudonocardia</taxon>
    </lineage>
</organism>
<evidence type="ECO:0000256" key="1">
    <source>
        <dbReference type="ARBA" id="ARBA00004141"/>
    </source>
</evidence>
<evidence type="ECO:0000256" key="5">
    <source>
        <dbReference type="ARBA" id="ARBA00022989"/>
    </source>
</evidence>
<feature type="compositionally biased region" description="Low complexity" evidence="8">
    <location>
        <begin position="552"/>
        <end position="565"/>
    </location>
</feature>
<keyword evidence="5 9" id="KW-1133">Transmembrane helix</keyword>
<feature type="transmembrane region" description="Helical" evidence="9">
    <location>
        <begin position="222"/>
        <end position="239"/>
    </location>
</feature>
<feature type="transmembrane region" description="Helical" evidence="9">
    <location>
        <begin position="290"/>
        <end position="317"/>
    </location>
</feature>
<feature type="transmembrane region" description="Helical" evidence="9">
    <location>
        <begin position="395"/>
        <end position="418"/>
    </location>
</feature>
<evidence type="ECO:0000313" key="10">
    <source>
        <dbReference type="EMBL" id="MEQ3552238.1"/>
    </source>
</evidence>
<feature type="transmembrane region" description="Helical" evidence="9">
    <location>
        <begin position="462"/>
        <end position="482"/>
    </location>
</feature>
<comment type="caution">
    <text evidence="10">The sequence shown here is derived from an EMBL/GenBank/DDBJ whole genome shotgun (WGS) entry which is preliminary data.</text>
</comment>
<keyword evidence="3" id="KW-0808">Transferase</keyword>
<keyword evidence="2 10" id="KW-0328">Glycosyltransferase</keyword>
<evidence type="ECO:0000256" key="7">
    <source>
        <dbReference type="ARBA" id="ARBA00043987"/>
    </source>
</evidence>
<feature type="transmembrane region" description="Helical" evidence="9">
    <location>
        <begin position="259"/>
        <end position="283"/>
    </location>
</feature>
<comment type="subcellular location">
    <subcellularLocation>
        <location evidence="1">Membrane</location>
        <topology evidence="1">Multi-pass membrane protein</topology>
    </subcellularLocation>
</comment>
<keyword evidence="11" id="KW-1185">Reference proteome</keyword>
<protein>
    <submittedName>
        <fullName evidence="10">Polyprenol phosphomannose-dependent alpha 1,6 mannosyltransferase MptB</fullName>
    </submittedName>
</protein>
<evidence type="ECO:0000313" key="11">
    <source>
        <dbReference type="Proteomes" id="UP001494902"/>
    </source>
</evidence>
<sequence length="565" mass="58653">MSAQPSPPIPRPDAPAPVTPAAGTPSDRRTGDRAGSRLAGLAGRLGHPPRRTLLLGLAGTVLMLIGAPGGGGIPVRDPILGNSALSFWRYGHGALLATIVIYAGLVLMVWAWVRLGRDVLARRTGGRAVLTTAAVWMIPMLVTPPLFTRDPYSYLAQGALPLAGFDPYVYGPDEMGGVLTDNVHFFWQDTPAPYGPLFILMAQGIVLLTGHSVIAGVIAMRLMLLTGLILLVAVLPALTRRLGGRPAVALWIAVANPVMVVHMVGGVHNDLLVVGLLPAAALLALRRRFLWAIVVASLAMAIKASAGLILPFLVLVWAATLTGSFWRRLVRAGAPSVAMFVAVFGACTWVTGFGLGWLPALSAPSMIMNWLSVSTGAGQALYSVLGMFVDGLNPLAFIDVARAIGAGVLAILLVALWWRAREGGTVAIRNAAIGLALAAVLAPTTLPWYLSWGLCLLAMTAWSTRGLQWVIAGSVWLMIVYYPTGETALYDWPFLALCAAAAVLAAVSLLRHDPLGLAGDGARRGASPVAGGAAPAGSGGAPATPDDLADHPLPTGAPGRAPAGG</sequence>
<proteinExistence type="inferred from homology"/>
<evidence type="ECO:0000256" key="8">
    <source>
        <dbReference type="SAM" id="MobiDB-lite"/>
    </source>
</evidence>
<feature type="compositionally biased region" description="Low complexity" evidence="8">
    <location>
        <begin position="524"/>
        <end position="536"/>
    </location>
</feature>
<evidence type="ECO:0000256" key="9">
    <source>
        <dbReference type="SAM" id="Phobius"/>
    </source>
</evidence>
<dbReference type="RefSeq" id="WP_349299314.1">
    <property type="nucleotide sequence ID" value="NZ_JBEDNQ010000007.1"/>
</dbReference>
<feature type="transmembrane region" description="Helical" evidence="9">
    <location>
        <begin position="194"/>
        <end position="215"/>
    </location>
</feature>
<reference evidence="10 11" key="1">
    <citation type="submission" date="2024-03" db="EMBL/GenBank/DDBJ databases">
        <title>Draft genome sequence of Pseudonocardia nematodicida JCM 31783.</title>
        <authorList>
            <person name="Butdee W."/>
            <person name="Duangmal K."/>
        </authorList>
    </citation>
    <scope>NUCLEOTIDE SEQUENCE [LARGE SCALE GENOMIC DNA]</scope>
    <source>
        <strain evidence="10 11">JCM 31783</strain>
    </source>
</reference>
<feature type="transmembrane region" description="Helical" evidence="9">
    <location>
        <begin position="489"/>
        <end position="510"/>
    </location>
</feature>
<feature type="transmembrane region" description="Helical" evidence="9">
    <location>
        <begin position="370"/>
        <end position="389"/>
    </location>
</feature>
<dbReference type="EMBL" id="JBEDNQ010000007">
    <property type="protein sequence ID" value="MEQ3552238.1"/>
    <property type="molecule type" value="Genomic_DNA"/>
</dbReference>
<feature type="transmembrane region" description="Helical" evidence="9">
    <location>
        <begin position="337"/>
        <end position="358"/>
    </location>
</feature>
<accession>A0ABV1KEC8</accession>
<evidence type="ECO:0000256" key="2">
    <source>
        <dbReference type="ARBA" id="ARBA00022676"/>
    </source>
</evidence>
<name>A0ABV1KEC8_9PSEU</name>
<comment type="similarity">
    <text evidence="7">Belongs to the MptA/B family.</text>
</comment>
<feature type="compositionally biased region" description="Pro residues" evidence="8">
    <location>
        <begin position="1"/>
        <end position="18"/>
    </location>
</feature>
<feature type="region of interest" description="Disordered" evidence="8">
    <location>
        <begin position="1"/>
        <end position="34"/>
    </location>
</feature>
<gene>
    <name evidence="10" type="primary">mptB</name>
    <name evidence="10" type="ORF">WIS52_17335</name>
</gene>